<protein>
    <recommendedName>
        <fullName evidence="4">DUF4173 domain-containing protein</fullName>
    </recommendedName>
</protein>
<gene>
    <name evidence="2" type="ORF">NBRC110019_26430</name>
</gene>
<organism evidence="2 3">
    <name type="scientific">Neptunitalea chrysea</name>
    <dbReference type="NCBI Taxonomy" id="1647581"/>
    <lineage>
        <taxon>Bacteria</taxon>
        <taxon>Pseudomonadati</taxon>
        <taxon>Bacteroidota</taxon>
        <taxon>Flavobacteriia</taxon>
        <taxon>Flavobacteriales</taxon>
        <taxon>Flavobacteriaceae</taxon>
        <taxon>Neptunitalea</taxon>
    </lineage>
</organism>
<name>A0A9W6EWA2_9FLAO</name>
<feature type="transmembrane region" description="Helical" evidence="1">
    <location>
        <begin position="124"/>
        <end position="144"/>
    </location>
</feature>
<keyword evidence="1" id="KW-0472">Membrane</keyword>
<proteinExistence type="predicted"/>
<feature type="transmembrane region" description="Helical" evidence="1">
    <location>
        <begin position="291"/>
        <end position="312"/>
    </location>
</feature>
<sequence>MKKSILISFALIFGYLFYQQSFGINVLLFIPFILLVINKAKVKINLYAICLLITGISVFVNLSISSIVMLFLSLFAFISKSTSSKLSIYLATFAGAITSIIGSANILVNPKTQKESESKVNTKFWFLTSIIILPVLFLFIYLYSNSNPIFNEYIQKIDFSFISIGFIATALAGFVFLLNISSPLLIKEVEEIDEQTPSTLLKPEEKFSKSLLENLKFEHLQASLLIGTLNFLLVLFLITDVLLFNNSEAMQAFKENVHNSVYTLIVSIIFAITIISIYFRGNLNFYHKNQLLKRLANVWVILNTLLVLSTLYKNWYYIDHHGLTFKRIGVIVYLLLTIVGLYYTFRKIQYQKTFWYILKNSTAVGFFLFTVLSLVPYGKLVTYYNLNSEAVIDVGYLLTLPKDNAFILWEHRADLKNKTDEEYYRNIESRLKYYETYLEQRDWQSYTLDNLIYKD</sequence>
<comment type="caution">
    <text evidence="2">The sequence shown here is derived from an EMBL/GenBank/DDBJ whole genome shotgun (WGS) entry which is preliminary data.</text>
</comment>
<keyword evidence="1" id="KW-0812">Transmembrane</keyword>
<evidence type="ECO:0008006" key="4">
    <source>
        <dbReference type="Google" id="ProtNLM"/>
    </source>
</evidence>
<feature type="transmembrane region" description="Helical" evidence="1">
    <location>
        <begin position="357"/>
        <end position="378"/>
    </location>
</feature>
<keyword evidence="1" id="KW-1133">Transmembrane helix</keyword>
<feature type="transmembrane region" description="Helical" evidence="1">
    <location>
        <begin position="260"/>
        <end position="279"/>
    </location>
</feature>
<feature type="transmembrane region" description="Helical" evidence="1">
    <location>
        <begin position="49"/>
        <end position="76"/>
    </location>
</feature>
<evidence type="ECO:0000313" key="2">
    <source>
        <dbReference type="EMBL" id="GLB53602.1"/>
    </source>
</evidence>
<keyword evidence="3" id="KW-1185">Reference proteome</keyword>
<reference evidence="2" key="1">
    <citation type="submission" date="2022-07" db="EMBL/GenBank/DDBJ databases">
        <title>Taxonomy of Novel Oxalotrophic and Methylotrophic Bacteria.</title>
        <authorList>
            <person name="Sahin N."/>
            <person name="Tani A."/>
        </authorList>
    </citation>
    <scope>NUCLEOTIDE SEQUENCE</scope>
    <source>
        <strain evidence="2">AM327</strain>
    </source>
</reference>
<feature type="transmembrane region" description="Helical" evidence="1">
    <location>
        <begin position="6"/>
        <end position="37"/>
    </location>
</feature>
<evidence type="ECO:0000313" key="3">
    <source>
        <dbReference type="Proteomes" id="UP001143545"/>
    </source>
</evidence>
<dbReference type="EMBL" id="BRVP01000020">
    <property type="protein sequence ID" value="GLB53602.1"/>
    <property type="molecule type" value="Genomic_DNA"/>
</dbReference>
<dbReference type="RefSeq" id="WP_281755688.1">
    <property type="nucleotide sequence ID" value="NZ_BRVP01000020.1"/>
</dbReference>
<feature type="transmembrane region" description="Helical" evidence="1">
    <location>
        <begin position="88"/>
        <end position="108"/>
    </location>
</feature>
<dbReference type="AlphaFoldDB" id="A0A9W6EWA2"/>
<dbReference type="Pfam" id="PF13687">
    <property type="entry name" value="DUF4153"/>
    <property type="match status" value="1"/>
</dbReference>
<accession>A0A9W6EWA2</accession>
<feature type="transmembrane region" description="Helical" evidence="1">
    <location>
        <begin position="224"/>
        <end position="244"/>
    </location>
</feature>
<dbReference type="InterPro" id="IPR025291">
    <property type="entry name" value="DUF4153"/>
</dbReference>
<feature type="transmembrane region" description="Helical" evidence="1">
    <location>
        <begin position="324"/>
        <end position="345"/>
    </location>
</feature>
<feature type="transmembrane region" description="Helical" evidence="1">
    <location>
        <begin position="159"/>
        <end position="178"/>
    </location>
</feature>
<dbReference type="Proteomes" id="UP001143545">
    <property type="component" value="Unassembled WGS sequence"/>
</dbReference>
<evidence type="ECO:0000256" key="1">
    <source>
        <dbReference type="SAM" id="Phobius"/>
    </source>
</evidence>